<reference evidence="1" key="2">
    <citation type="submission" date="2023-06" db="EMBL/GenBank/DDBJ databases">
        <authorList>
            <person name="Swenson N.G."/>
            <person name="Wegrzyn J.L."/>
            <person name="Mcevoy S.L."/>
        </authorList>
    </citation>
    <scope>NUCLEOTIDE SEQUENCE</scope>
    <source>
        <strain evidence="1">NS2018</strain>
        <tissue evidence="1">Leaf</tissue>
    </source>
</reference>
<dbReference type="GO" id="GO:0005978">
    <property type="term" value="P:glycogen biosynthetic process"/>
    <property type="evidence" value="ECO:0007669"/>
    <property type="project" value="InterPro"/>
</dbReference>
<evidence type="ECO:0000313" key="2">
    <source>
        <dbReference type="Proteomes" id="UP001168877"/>
    </source>
</evidence>
<protein>
    <submittedName>
        <fullName evidence="1">Uncharacterized protein</fullName>
    </submittedName>
</protein>
<keyword evidence="2" id="KW-1185">Reference proteome</keyword>
<accession>A0AA39RV97</accession>
<dbReference type="InterPro" id="IPR005836">
    <property type="entry name" value="ADP_Glu_pyroP_CS"/>
</dbReference>
<dbReference type="PROSITE" id="PS00809">
    <property type="entry name" value="ADP_GLC_PYROPHOSPH_2"/>
    <property type="match status" value="1"/>
</dbReference>
<dbReference type="EMBL" id="JAUESC010000384">
    <property type="protein sequence ID" value="KAK0581791.1"/>
    <property type="molecule type" value="Genomic_DNA"/>
</dbReference>
<evidence type="ECO:0000313" key="1">
    <source>
        <dbReference type="EMBL" id="KAK0581791.1"/>
    </source>
</evidence>
<sequence>MELHGFSSLSSKMAMPSSSSSHHERFLSSSSFFCTRVGAGQSNTSISGVQLGKSNNSRRKCATFKRHVTTSILADVAKDFMVLAATQTPGESGKKWFHGTADAIRQFIRLFEAVEQGHDFFPLPEEELSQLVDIAEDRISIFDTGPGMDGNDENSIVKWYGILLVYNIHLMFNT</sequence>
<reference evidence="1" key="1">
    <citation type="journal article" date="2022" name="Plant J.">
        <title>Strategies of tolerance reflected in two North American maple genomes.</title>
        <authorList>
            <person name="McEvoy S.L."/>
            <person name="Sezen U.U."/>
            <person name="Trouern-Trend A."/>
            <person name="McMahon S.M."/>
            <person name="Schaberg P.G."/>
            <person name="Yang J."/>
            <person name="Wegrzyn J.L."/>
            <person name="Swenson N.G."/>
        </authorList>
    </citation>
    <scope>NUCLEOTIDE SEQUENCE</scope>
    <source>
        <strain evidence="1">NS2018</strain>
    </source>
</reference>
<dbReference type="Proteomes" id="UP001168877">
    <property type="component" value="Unassembled WGS sequence"/>
</dbReference>
<dbReference type="GO" id="GO:0008878">
    <property type="term" value="F:glucose-1-phosphate adenylyltransferase activity"/>
    <property type="evidence" value="ECO:0007669"/>
    <property type="project" value="InterPro"/>
</dbReference>
<name>A0AA39RV97_ACESA</name>
<organism evidence="1 2">
    <name type="scientific">Acer saccharum</name>
    <name type="common">Sugar maple</name>
    <dbReference type="NCBI Taxonomy" id="4024"/>
    <lineage>
        <taxon>Eukaryota</taxon>
        <taxon>Viridiplantae</taxon>
        <taxon>Streptophyta</taxon>
        <taxon>Embryophyta</taxon>
        <taxon>Tracheophyta</taxon>
        <taxon>Spermatophyta</taxon>
        <taxon>Magnoliopsida</taxon>
        <taxon>eudicotyledons</taxon>
        <taxon>Gunneridae</taxon>
        <taxon>Pentapetalae</taxon>
        <taxon>rosids</taxon>
        <taxon>malvids</taxon>
        <taxon>Sapindales</taxon>
        <taxon>Sapindaceae</taxon>
        <taxon>Hippocastanoideae</taxon>
        <taxon>Acereae</taxon>
        <taxon>Acer</taxon>
    </lineage>
</organism>
<comment type="caution">
    <text evidence="1">The sequence shown here is derived from an EMBL/GenBank/DDBJ whole genome shotgun (WGS) entry which is preliminary data.</text>
</comment>
<gene>
    <name evidence="1" type="ORF">LWI29_018072</name>
</gene>
<proteinExistence type="predicted"/>
<dbReference type="AlphaFoldDB" id="A0AA39RV97"/>